<name>A0ABV0V017_9TELE</name>
<evidence type="ECO:0000313" key="1">
    <source>
        <dbReference type="EMBL" id="MEQ2250349.1"/>
    </source>
</evidence>
<protein>
    <submittedName>
        <fullName evidence="1">Uncharacterized protein</fullName>
    </submittedName>
</protein>
<sequence length="79" mass="8961">MYTGSSAYKCSRWTCLLLGPFKKLKRARRIRPFSPKIWVKINIMSHIFPAINGLSVLSGGIFGCAVQFVSRWDGWLVVV</sequence>
<reference evidence="1 2" key="1">
    <citation type="submission" date="2021-06" db="EMBL/GenBank/DDBJ databases">
        <authorList>
            <person name="Palmer J.M."/>
        </authorList>
    </citation>
    <scope>NUCLEOTIDE SEQUENCE [LARGE SCALE GENOMIC DNA]</scope>
    <source>
        <strain evidence="2">if_2019</strain>
        <tissue evidence="1">Muscle</tissue>
    </source>
</reference>
<organism evidence="1 2">
    <name type="scientific">Ilyodon furcidens</name>
    <name type="common">goldbreast splitfin</name>
    <dbReference type="NCBI Taxonomy" id="33524"/>
    <lineage>
        <taxon>Eukaryota</taxon>
        <taxon>Metazoa</taxon>
        <taxon>Chordata</taxon>
        <taxon>Craniata</taxon>
        <taxon>Vertebrata</taxon>
        <taxon>Euteleostomi</taxon>
        <taxon>Actinopterygii</taxon>
        <taxon>Neopterygii</taxon>
        <taxon>Teleostei</taxon>
        <taxon>Neoteleostei</taxon>
        <taxon>Acanthomorphata</taxon>
        <taxon>Ovalentaria</taxon>
        <taxon>Atherinomorphae</taxon>
        <taxon>Cyprinodontiformes</taxon>
        <taxon>Goodeidae</taxon>
        <taxon>Ilyodon</taxon>
    </lineage>
</organism>
<proteinExistence type="predicted"/>
<gene>
    <name evidence="1" type="ORF">ILYODFUR_039098</name>
</gene>
<dbReference type="EMBL" id="JAHRIQ010092192">
    <property type="protein sequence ID" value="MEQ2250349.1"/>
    <property type="molecule type" value="Genomic_DNA"/>
</dbReference>
<accession>A0ABV0V017</accession>
<comment type="caution">
    <text evidence="1">The sequence shown here is derived from an EMBL/GenBank/DDBJ whole genome shotgun (WGS) entry which is preliminary data.</text>
</comment>
<evidence type="ECO:0000313" key="2">
    <source>
        <dbReference type="Proteomes" id="UP001482620"/>
    </source>
</evidence>
<dbReference type="Proteomes" id="UP001482620">
    <property type="component" value="Unassembled WGS sequence"/>
</dbReference>
<keyword evidence="2" id="KW-1185">Reference proteome</keyword>